<evidence type="ECO:0000256" key="3">
    <source>
        <dbReference type="ARBA" id="ARBA00023143"/>
    </source>
</evidence>
<dbReference type="Proteomes" id="UP000251571">
    <property type="component" value="Unassembled WGS sequence"/>
</dbReference>
<accession>A0A2Y9B4B2</accession>
<evidence type="ECO:0000313" key="8">
    <source>
        <dbReference type="Proteomes" id="UP000245839"/>
    </source>
</evidence>
<gene>
    <name evidence="6" type="ORF">BCF38_10934</name>
    <name evidence="7" type="ORF">SAMN05421539_10934</name>
</gene>
<evidence type="ECO:0000313" key="9">
    <source>
        <dbReference type="Proteomes" id="UP000251571"/>
    </source>
</evidence>
<keyword evidence="7" id="KW-0966">Cell projection</keyword>
<evidence type="ECO:0000259" key="5">
    <source>
        <dbReference type="Pfam" id="PF06429"/>
    </source>
</evidence>
<name>A0A2Y9B4B2_9RHOB</name>
<dbReference type="GO" id="GO:0071978">
    <property type="term" value="P:bacterial-type flagellum-dependent swarming motility"/>
    <property type="evidence" value="ECO:0007669"/>
    <property type="project" value="TreeGrafter"/>
</dbReference>
<keyword evidence="7" id="KW-0282">Flagellum</keyword>
<reference evidence="7 9" key="1">
    <citation type="submission" date="2016-10" db="EMBL/GenBank/DDBJ databases">
        <authorList>
            <person name="Cai Z."/>
        </authorList>
    </citation>
    <scope>NUCLEOTIDE SEQUENCE [LARGE SCALE GENOMIC DNA]</scope>
    <source>
        <strain evidence="7 9">DSM 25227</strain>
    </source>
</reference>
<dbReference type="Pfam" id="PF00460">
    <property type="entry name" value="Flg_bb_rod"/>
    <property type="match status" value="1"/>
</dbReference>
<evidence type="ECO:0000313" key="7">
    <source>
        <dbReference type="EMBL" id="SSA49139.1"/>
    </source>
</evidence>
<protein>
    <submittedName>
        <fullName evidence="7">Flagellar basal-body rod protein FlgC</fullName>
    </submittedName>
</protein>
<evidence type="ECO:0000256" key="2">
    <source>
        <dbReference type="ARBA" id="ARBA00009677"/>
    </source>
</evidence>
<feature type="domain" description="Flagellar basal-body/hook protein C-terminal" evidence="5">
    <location>
        <begin position="83"/>
        <end position="125"/>
    </location>
</feature>
<reference evidence="6 8" key="2">
    <citation type="submission" date="2018-03" db="EMBL/GenBank/DDBJ databases">
        <title>Genomic Encyclopedia of Archaeal and Bacterial Type Strains, Phase II (KMG-II): from individual species to whole genera.</title>
        <authorList>
            <person name="Goeker M."/>
        </authorList>
    </citation>
    <scope>NUCLEOTIDE SEQUENCE [LARGE SCALE GENOMIC DNA]</scope>
    <source>
        <strain evidence="6 8">DSM 25227</strain>
    </source>
</reference>
<comment type="subcellular location">
    <subcellularLocation>
        <location evidence="1">Bacterial flagellum basal body</location>
    </subcellularLocation>
</comment>
<proteinExistence type="inferred from homology"/>
<evidence type="ECO:0000259" key="4">
    <source>
        <dbReference type="Pfam" id="PF00460"/>
    </source>
</evidence>
<evidence type="ECO:0000256" key="1">
    <source>
        <dbReference type="ARBA" id="ARBA00004117"/>
    </source>
</evidence>
<dbReference type="InterPro" id="IPR010930">
    <property type="entry name" value="Flg_bb/hook_C_dom"/>
</dbReference>
<feature type="domain" description="Flagellar basal body rod protein N-terminal" evidence="4">
    <location>
        <begin position="8"/>
        <end position="37"/>
    </location>
</feature>
<dbReference type="Proteomes" id="UP000245839">
    <property type="component" value="Unassembled WGS sequence"/>
</dbReference>
<dbReference type="InterPro" id="IPR001444">
    <property type="entry name" value="Flag_bb_rod_N"/>
</dbReference>
<dbReference type="Pfam" id="PF06429">
    <property type="entry name" value="Flg_bbr_C"/>
    <property type="match status" value="1"/>
</dbReference>
<dbReference type="EMBL" id="UETC01000009">
    <property type="protein sequence ID" value="SSA49139.1"/>
    <property type="molecule type" value="Genomic_DNA"/>
</dbReference>
<dbReference type="OrthoDB" id="9813951at2"/>
<dbReference type="NCBIfam" id="NF009275">
    <property type="entry name" value="PRK12632.1"/>
    <property type="match status" value="1"/>
</dbReference>
<comment type="similarity">
    <text evidence="2">Belongs to the flagella basal body rod proteins family.</text>
</comment>
<dbReference type="GO" id="GO:0009425">
    <property type="term" value="C:bacterial-type flagellum basal body"/>
    <property type="evidence" value="ECO:0007669"/>
    <property type="project" value="UniProtKB-SubCell"/>
</dbReference>
<evidence type="ECO:0000313" key="6">
    <source>
        <dbReference type="EMBL" id="PWJ16150.1"/>
    </source>
</evidence>
<dbReference type="AlphaFoldDB" id="A0A2Y9B4B2"/>
<sequence length="129" mass="14410">MTLSHAMAVLGSGMKSQGQRIGHIAENLANADTPGYRRKTVEFRAVVDHGRRTGAVEPGPVRLDRSALDRVHDPNHPMAGPDGYWDRSNVDLVIELADAREAQRSYEANLKMFEQVRRMSSAIMDILKR</sequence>
<dbReference type="PANTHER" id="PTHR30435">
    <property type="entry name" value="FLAGELLAR PROTEIN"/>
    <property type="match status" value="1"/>
</dbReference>
<organism evidence="7 9">
    <name type="scientific">Jannaschia seohaensis</name>
    <dbReference type="NCBI Taxonomy" id="475081"/>
    <lineage>
        <taxon>Bacteria</taxon>
        <taxon>Pseudomonadati</taxon>
        <taxon>Pseudomonadota</taxon>
        <taxon>Alphaproteobacteria</taxon>
        <taxon>Rhodobacterales</taxon>
        <taxon>Roseobacteraceae</taxon>
        <taxon>Jannaschia</taxon>
    </lineage>
</organism>
<keyword evidence="3" id="KW-0975">Bacterial flagellum</keyword>
<keyword evidence="7" id="KW-0969">Cilium</keyword>
<dbReference type="EMBL" id="QGDJ01000009">
    <property type="protein sequence ID" value="PWJ16150.1"/>
    <property type="molecule type" value="Genomic_DNA"/>
</dbReference>
<dbReference type="RefSeq" id="WP_109565364.1">
    <property type="nucleotide sequence ID" value="NZ_QGDJ01000009.1"/>
</dbReference>
<keyword evidence="8" id="KW-1185">Reference proteome</keyword>
<dbReference type="PANTHER" id="PTHR30435:SF19">
    <property type="entry name" value="FLAGELLAR BASAL-BODY ROD PROTEIN FLGG"/>
    <property type="match status" value="1"/>
</dbReference>